<organism evidence="4">
    <name type="scientific">marine metagenome</name>
    <dbReference type="NCBI Taxonomy" id="408172"/>
    <lineage>
        <taxon>unclassified sequences</taxon>
        <taxon>metagenomes</taxon>
        <taxon>ecological metagenomes</taxon>
    </lineage>
</organism>
<reference evidence="4" key="1">
    <citation type="submission" date="2018-05" db="EMBL/GenBank/DDBJ databases">
        <authorList>
            <person name="Lanie J.A."/>
            <person name="Ng W.-L."/>
            <person name="Kazmierczak K.M."/>
            <person name="Andrzejewski T.M."/>
            <person name="Davidsen T.M."/>
            <person name="Wayne K.J."/>
            <person name="Tettelin H."/>
            <person name="Glass J.I."/>
            <person name="Rusch D."/>
            <person name="Podicherti R."/>
            <person name="Tsui H.-C.T."/>
            <person name="Winkler M.E."/>
        </authorList>
    </citation>
    <scope>NUCLEOTIDE SEQUENCE</scope>
</reference>
<dbReference type="GO" id="GO:0006412">
    <property type="term" value="P:translation"/>
    <property type="evidence" value="ECO:0007669"/>
    <property type="project" value="InterPro"/>
</dbReference>
<dbReference type="GO" id="GO:1990904">
    <property type="term" value="C:ribonucleoprotein complex"/>
    <property type="evidence" value="ECO:0007669"/>
    <property type="project" value="UniProtKB-KW"/>
</dbReference>
<dbReference type="Pfam" id="PF00861">
    <property type="entry name" value="Ribosomal_L18p"/>
    <property type="match status" value="1"/>
</dbReference>
<comment type="similarity">
    <text evidence="1">Belongs to the universal ribosomal protein uL18 family.</text>
</comment>
<dbReference type="InterPro" id="IPR005484">
    <property type="entry name" value="Ribosomal_uL18_bac/plant/anim"/>
</dbReference>
<evidence type="ECO:0000256" key="2">
    <source>
        <dbReference type="ARBA" id="ARBA00022980"/>
    </source>
</evidence>
<keyword evidence="3" id="KW-0687">Ribonucleoprotein</keyword>
<dbReference type="EMBL" id="UINC01059857">
    <property type="protein sequence ID" value="SVB83733.1"/>
    <property type="molecule type" value="Genomic_DNA"/>
</dbReference>
<dbReference type="GO" id="GO:0005840">
    <property type="term" value="C:ribosome"/>
    <property type="evidence" value="ECO:0007669"/>
    <property type="project" value="UniProtKB-KW"/>
</dbReference>
<dbReference type="SUPFAM" id="SSF53137">
    <property type="entry name" value="Translational machinery components"/>
    <property type="match status" value="1"/>
</dbReference>
<name>A0A382HAE9_9ZZZZ</name>
<evidence type="ECO:0000313" key="4">
    <source>
        <dbReference type="EMBL" id="SVB83733.1"/>
    </source>
</evidence>
<evidence type="ECO:0000256" key="1">
    <source>
        <dbReference type="ARBA" id="ARBA00007116"/>
    </source>
</evidence>
<dbReference type="AlphaFoldDB" id="A0A382HAE9"/>
<evidence type="ECO:0000256" key="3">
    <source>
        <dbReference type="ARBA" id="ARBA00023274"/>
    </source>
</evidence>
<sequence>MSHRKVKAPRTRSGRRIRRHGRLRKKIWGSTERPRLVVFRSLRNIEGQVVNDDAGQTLIGLSTLSSDLADFKAKGQNVK</sequence>
<proteinExistence type="inferred from homology"/>
<evidence type="ECO:0008006" key="5">
    <source>
        <dbReference type="Google" id="ProtNLM"/>
    </source>
</evidence>
<dbReference type="Gene3D" id="3.30.420.100">
    <property type="match status" value="1"/>
</dbReference>
<keyword evidence="2" id="KW-0689">Ribosomal protein</keyword>
<feature type="non-terminal residue" evidence="4">
    <location>
        <position position="79"/>
    </location>
</feature>
<dbReference type="GO" id="GO:0003735">
    <property type="term" value="F:structural constituent of ribosome"/>
    <property type="evidence" value="ECO:0007669"/>
    <property type="project" value="InterPro"/>
</dbReference>
<accession>A0A382HAE9</accession>
<protein>
    <recommendedName>
        <fullName evidence="5">50S ribosomal protein L18</fullName>
    </recommendedName>
</protein>
<gene>
    <name evidence="4" type="ORF">METZ01_LOCUS236587</name>
</gene>